<dbReference type="EMBL" id="JAGEUA010000004">
    <property type="protein sequence ID" value="KAL0984737.1"/>
    <property type="molecule type" value="Genomic_DNA"/>
</dbReference>
<accession>A0ABD0WXL3</accession>
<evidence type="ECO:0000256" key="1">
    <source>
        <dbReference type="SAM" id="MobiDB-lite"/>
    </source>
</evidence>
<comment type="caution">
    <text evidence="2">The sequence shown here is derived from an EMBL/GenBank/DDBJ whole genome shotgun (WGS) entry which is preliminary data.</text>
</comment>
<proteinExistence type="predicted"/>
<name>A0ABD0WXL3_UMBPY</name>
<dbReference type="Proteomes" id="UP001557470">
    <property type="component" value="Unassembled WGS sequence"/>
</dbReference>
<evidence type="ECO:0000313" key="2">
    <source>
        <dbReference type="EMBL" id="KAL0984737.1"/>
    </source>
</evidence>
<keyword evidence="3" id="KW-1185">Reference proteome</keyword>
<feature type="region of interest" description="Disordered" evidence="1">
    <location>
        <begin position="1"/>
        <end position="23"/>
    </location>
</feature>
<gene>
    <name evidence="2" type="ORF">UPYG_G00146060</name>
</gene>
<evidence type="ECO:0000313" key="3">
    <source>
        <dbReference type="Proteomes" id="UP001557470"/>
    </source>
</evidence>
<dbReference type="AlphaFoldDB" id="A0ABD0WXL3"/>
<sequence>MASVPGVMDSGPQLGDAVSSNTESKRLLEDLEDQVDSLKDKMDLCKSVLKDLVDLQGILKEKNLRNASFNVPK</sequence>
<protein>
    <submittedName>
        <fullName evidence="2">Uncharacterized protein</fullName>
    </submittedName>
</protein>
<organism evidence="2 3">
    <name type="scientific">Umbra pygmaea</name>
    <name type="common">Eastern mudminnow</name>
    <dbReference type="NCBI Taxonomy" id="75934"/>
    <lineage>
        <taxon>Eukaryota</taxon>
        <taxon>Metazoa</taxon>
        <taxon>Chordata</taxon>
        <taxon>Craniata</taxon>
        <taxon>Vertebrata</taxon>
        <taxon>Euteleostomi</taxon>
        <taxon>Actinopterygii</taxon>
        <taxon>Neopterygii</taxon>
        <taxon>Teleostei</taxon>
        <taxon>Protacanthopterygii</taxon>
        <taxon>Esociformes</taxon>
        <taxon>Umbridae</taxon>
        <taxon>Umbra</taxon>
    </lineage>
</organism>
<reference evidence="2 3" key="1">
    <citation type="submission" date="2024-06" db="EMBL/GenBank/DDBJ databases">
        <authorList>
            <person name="Pan Q."/>
            <person name="Wen M."/>
            <person name="Jouanno E."/>
            <person name="Zahm M."/>
            <person name="Klopp C."/>
            <person name="Cabau C."/>
            <person name="Louis A."/>
            <person name="Berthelot C."/>
            <person name="Parey E."/>
            <person name="Roest Crollius H."/>
            <person name="Montfort J."/>
            <person name="Robinson-Rechavi M."/>
            <person name="Bouchez O."/>
            <person name="Lampietro C."/>
            <person name="Lopez Roques C."/>
            <person name="Donnadieu C."/>
            <person name="Postlethwait J."/>
            <person name="Bobe J."/>
            <person name="Verreycken H."/>
            <person name="Guiguen Y."/>
        </authorList>
    </citation>
    <scope>NUCLEOTIDE SEQUENCE [LARGE SCALE GENOMIC DNA]</scope>
    <source>
        <strain evidence="2">Up_M1</strain>
        <tissue evidence="2">Testis</tissue>
    </source>
</reference>